<organism evidence="1 2">
    <name type="scientific">Leucobacter manosquensis</name>
    <dbReference type="NCBI Taxonomy" id="2810611"/>
    <lineage>
        <taxon>Bacteria</taxon>
        <taxon>Bacillati</taxon>
        <taxon>Actinomycetota</taxon>
        <taxon>Actinomycetes</taxon>
        <taxon>Micrococcales</taxon>
        <taxon>Microbacteriaceae</taxon>
        <taxon>Leucobacter</taxon>
    </lineage>
</organism>
<dbReference type="RefSeq" id="WP_211650211.1">
    <property type="nucleotide sequence ID" value="NZ_JAFEVO010000001.1"/>
</dbReference>
<accession>A0ABS5M9F4</accession>
<evidence type="ECO:0000313" key="2">
    <source>
        <dbReference type="Proteomes" id="UP000811492"/>
    </source>
</evidence>
<name>A0ABS5M9F4_9MICO</name>
<comment type="caution">
    <text evidence="1">The sequence shown here is derived from an EMBL/GenBank/DDBJ whole genome shotgun (WGS) entry which is preliminary data.</text>
</comment>
<sequence length="186" mass="20362">MEVSEEVAGLGLRLAELMARNGATFVSDKIRGYKASGRSEETISGLEELVTQLIADKAEVARIAQAYEAELVAQRLSPGDVDYVTKTVVPKIEQLIESSGGMDEATEKQFEGVKGLLSAETVNVLQLLGFNFRQAIGAPLTELVSKKILSSVDTNVELQLAIEKRQQLLMQLALDPEATERFRSFF</sequence>
<dbReference type="Proteomes" id="UP000811492">
    <property type="component" value="Unassembled WGS sequence"/>
</dbReference>
<protein>
    <submittedName>
        <fullName evidence="1">Uncharacterized protein</fullName>
    </submittedName>
</protein>
<proteinExistence type="predicted"/>
<reference evidence="1 2" key="1">
    <citation type="submission" date="2021-02" db="EMBL/GenBank/DDBJ databases">
        <title>Draft genome and description of Leucobacter sp nov strain Marseille-Q4368.</title>
        <authorList>
            <person name="Boxberger M."/>
            <person name="La Scola B."/>
        </authorList>
    </citation>
    <scope>NUCLEOTIDE SEQUENCE [LARGE SCALE GENOMIC DNA]</scope>
    <source>
        <strain evidence="1 2">Marseille-Q4368</strain>
    </source>
</reference>
<evidence type="ECO:0000313" key="1">
    <source>
        <dbReference type="EMBL" id="MBS3183286.1"/>
    </source>
</evidence>
<gene>
    <name evidence="1" type="ORF">JSQ98_13945</name>
</gene>
<keyword evidence="2" id="KW-1185">Reference proteome</keyword>
<dbReference type="EMBL" id="JAFEVO010000001">
    <property type="protein sequence ID" value="MBS3183286.1"/>
    <property type="molecule type" value="Genomic_DNA"/>
</dbReference>